<evidence type="ECO:0000256" key="3">
    <source>
        <dbReference type="SAM" id="MobiDB-lite"/>
    </source>
</evidence>
<dbReference type="EC" id="3.4.19.12" evidence="2"/>
<sequence length="1486" mass="164899">MPVARSVSASQLARGGEGSGGGGAPLLMLAPKAHTLDSRLTKPSMMNGHGEPRRKRPFMSFRLSKKSSKHKEGGGGGAGREVSQNPGGGSSGSGSGGEGDAALLQGNSTISENGAESLDGSDSSSASVKPKKKYLTRVSSFVSRVASKVQGGSGPGGAPGAPTARGRLERSKTISVSDLRTTKAEECVEFPEGRVPGVMGIRNHGNTCFINAVIQCLSHTDVLAEYFVLDQYKHDLARCNKINSKKYGTRGEITEQLAVLLKALWTLRYVPDLSMNFKNTVDKYESLYRGSQQHDAAEFLMFVLDKVHEDLNTASKRKYKKIKNTYGRPDEIVAAETLANHLRCNSSFIQEIFQAQFRSSLKCPHCQKESNTFDPFVCVSIPIPQRQMQAIFVCVVYLNQQPKQVQLGISIENTASIHDLRQQLAEDCGIPATSLIITEVDGEGFHRTFADGSPVNVIGESDPLYAIELPPHKPPTQESGAFILITWVNVVLADPENIRFGGVYQSQVVRDVSYVDLQKLLLKEMTNMVTNDTLTSEQESGLFLIGVDDGGSCVICLDPALDVPLYHECVEQALALCDPAAGPPHIKLVLQWTNQTKEKYIVDDVDHVDEHFSVKELKENPLQCASVSLHQCLQLHTSAEKLGCGDAWHCPTCNRKQQVVKRLMLWSAPQILVIHLKRFKQGTLQSNSSKLSTTVKFPLTGFDISEHIASKPNHTHPNGPADSGMLGGVWSPWKRPKRCVTYPEENVYDLYGVCYHHGKDMQGGHYTAVCKNTADNRWYSFDDSKVEAASEDQVVSPDAYILFYQRRSDNTLMSCSEGGLPEHWSYRIPLSYLPPALALPTSKETKVPAPPPAPFERGRSYGTLPVGARVQRQSSMEREHASDTEAPLASHEESPLLKRRSTSTLLEKEDSPAEEIPKCNLKIETVKVDVLASQKTSEKEDDSMECDTTIIPVNPDSDEEMPEVLRKTANSPTSSSPTPSSTTTSKTVLISRCQAVRDTDMPDGASPSPPLTNGHAAPSGEEEEEDEEELNVPSLDSQESDHRQEQTPEVRIHPATPEVLAAHQGHADSQPKRSIITLTLRPRNPSESSCEARVVSRTPSLASTRSSSSVSSSPTVNGVDGPYLNGVDDEPHSPITPEIRITPLAKPGDGAGPVPPPVKVSTRCMNANKTASFVVINTPTASPRAPRPKTPTSATYNGSPKPFTSKTTVKTRDPSVESLRNQRPVNSSRKENGVTSKAPLTNGKSPTMTPAVNYCSPLKVTATTTAGPRTHRPERGELRYPREARCDRREDRYERRDDRYSREERHSREDRYDKREDRYDKREDRCERQEDNRYSRREDRYNRDHRFDVEKRYLRETRRHDGDSGHPEKDYDTSQYQPGRCSMDFRELREAWCKREYNYKYEDEPKCERIYAYERDLDHAHQHKFGREGRYERDGMHERGGGDLLGKGRASYDSRDHYRPQDYSKGLPNTANTPTPTPTVITESSV</sequence>
<feature type="region of interest" description="Disordered" evidence="3">
    <location>
        <begin position="1426"/>
        <end position="1486"/>
    </location>
</feature>
<feature type="compositionally biased region" description="Basic and acidic residues" evidence="3">
    <location>
        <begin position="1426"/>
        <end position="1441"/>
    </location>
</feature>
<dbReference type="InterPro" id="IPR001394">
    <property type="entry name" value="Peptidase_C19_UCH"/>
</dbReference>
<dbReference type="PROSITE" id="PS00973">
    <property type="entry name" value="USP_2"/>
    <property type="match status" value="1"/>
</dbReference>
<feature type="compositionally biased region" description="Polar residues" evidence="3">
    <location>
        <begin position="1218"/>
        <end position="1250"/>
    </location>
</feature>
<feature type="compositionally biased region" description="Acidic residues" evidence="3">
    <location>
        <begin position="1020"/>
        <end position="1030"/>
    </location>
</feature>
<evidence type="ECO:0000256" key="2">
    <source>
        <dbReference type="ARBA" id="ARBA00012759"/>
    </source>
</evidence>
<feature type="compositionally biased region" description="Low complexity" evidence="3">
    <location>
        <begin position="1096"/>
        <end position="1116"/>
    </location>
</feature>
<dbReference type="SUPFAM" id="SSF54001">
    <property type="entry name" value="Cysteine proteinases"/>
    <property type="match status" value="1"/>
</dbReference>
<dbReference type="InterPro" id="IPR050185">
    <property type="entry name" value="Ub_carboxyl-term_hydrolase"/>
</dbReference>
<feature type="domain" description="USP" evidence="4">
    <location>
        <begin position="199"/>
        <end position="807"/>
    </location>
</feature>
<dbReference type="GO" id="GO:0004843">
    <property type="term" value="F:cysteine-type deubiquitinase activity"/>
    <property type="evidence" value="ECO:0007669"/>
    <property type="project" value="UniProtKB-EC"/>
</dbReference>
<dbReference type="CDD" id="cd02674">
    <property type="entry name" value="Peptidase_C19R"/>
    <property type="match status" value="1"/>
</dbReference>
<name>A0AAW0U7N8_SCYPA</name>
<feature type="compositionally biased region" description="Basic and acidic residues" evidence="3">
    <location>
        <begin position="1039"/>
        <end position="1052"/>
    </location>
</feature>
<reference evidence="5 6" key="1">
    <citation type="submission" date="2023-03" db="EMBL/GenBank/DDBJ databases">
        <title>High-quality genome of Scylla paramamosain provides insights in environmental adaptation.</title>
        <authorList>
            <person name="Zhang L."/>
        </authorList>
    </citation>
    <scope>NUCLEOTIDE SEQUENCE [LARGE SCALE GENOMIC DNA]</scope>
    <source>
        <strain evidence="5">LZ_2023a</strain>
        <tissue evidence="5">Muscle</tissue>
    </source>
</reference>
<dbReference type="InterPro" id="IPR028889">
    <property type="entry name" value="USP"/>
</dbReference>
<feature type="region of interest" description="Disordered" evidence="3">
    <location>
        <begin position="934"/>
        <end position="1161"/>
    </location>
</feature>
<dbReference type="FunFam" id="3.90.70.10:FF:000046">
    <property type="entry name" value="ubiquitin carboxyl-terminal hydrolase 31"/>
    <property type="match status" value="1"/>
</dbReference>
<dbReference type="InterPro" id="IPR038765">
    <property type="entry name" value="Papain-like_cys_pep_sf"/>
</dbReference>
<evidence type="ECO:0000313" key="5">
    <source>
        <dbReference type="EMBL" id="KAK8396102.1"/>
    </source>
</evidence>
<feature type="region of interest" description="Disordered" evidence="3">
    <location>
        <begin position="1"/>
        <end position="104"/>
    </location>
</feature>
<dbReference type="PANTHER" id="PTHR21646">
    <property type="entry name" value="UBIQUITIN CARBOXYL-TERMINAL HYDROLASE"/>
    <property type="match status" value="1"/>
</dbReference>
<dbReference type="Proteomes" id="UP001487740">
    <property type="component" value="Unassembled WGS sequence"/>
</dbReference>
<feature type="compositionally biased region" description="Basic and acidic residues" evidence="3">
    <location>
        <begin position="906"/>
        <end position="917"/>
    </location>
</feature>
<feature type="compositionally biased region" description="Gly residues" evidence="3">
    <location>
        <begin position="86"/>
        <end position="99"/>
    </location>
</feature>
<feature type="compositionally biased region" description="Gly residues" evidence="3">
    <location>
        <begin position="15"/>
        <end position="24"/>
    </location>
</feature>
<dbReference type="PROSITE" id="PS00972">
    <property type="entry name" value="USP_1"/>
    <property type="match status" value="1"/>
</dbReference>
<dbReference type="GO" id="GO:0016579">
    <property type="term" value="P:protein deubiquitination"/>
    <property type="evidence" value="ECO:0007669"/>
    <property type="project" value="InterPro"/>
</dbReference>
<feature type="compositionally biased region" description="Low complexity" evidence="3">
    <location>
        <begin position="114"/>
        <end position="127"/>
    </location>
</feature>
<feature type="region of interest" description="Disordered" evidence="3">
    <location>
        <begin position="1355"/>
        <end position="1377"/>
    </location>
</feature>
<dbReference type="EMBL" id="JARAKH010000016">
    <property type="protein sequence ID" value="KAK8396102.1"/>
    <property type="molecule type" value="Genomic_DNA"/>
</dbReference>
<proteinExistence type="predicted"/>
<keyword evidence="6" id="KW-1185">Reference proteome</keyword>
<dbReference type="PANTHER" id="PTHR21646:SF14">
    <property type="entry name" value="FI05488P"/>
    <property type="match status" value="1"/>
</dbReference>
<feature type="compositionally biased region" description="Basic and acidic residues" evidence="3">
    <location>
        <begin position="1271"/>
        <end position="1341"/>
    </location>
</feature>
<feature type="region of interest" description="Disordered" evidence="3">
    <location>
        <begin position="843"/>
        <end position="917"/>
    </location>
</feature>
<feature type="compositionally biased region" description="Low complexity" evidence="3">
    <location>
        <begin position="971"/>
        <end position="985"/>
    </location>
</feature>
<feature type="compositionally biased region" description="Basic and acidic residues" evidence="3">
    <location>
        <begin position="1355"/>
        <end position="1372"/>
    </location>
</feature>
<feature type="compositionally biased region" description="Basic residues" evidence="3">
    <location>
        <begin position="52"/>
        <end position="69"/>
    </location>
</feature>
<dbReference type="Pfam" id="PF00443">
    <property type="entry name" value="UCH"/>
    <property type="match status" value="1"/>
</dbReference>
<accession>A0AAW0U7N8</accession>
<protein>
    <recommendedName>
        <fullName evidence="2">ubiquitinyl hydrolase 1</fullName>
        <ecNumber evidence="2">3.4.19.12</ecNumber>
    </recommendedName>
</protein>
<comment type="caution">
    <text evidence="5">The sequence shown here is derived from an EMBL/GenBank/DDBJ whole genome shotgun (WGS) entry which is preliminary data.</text>
</comment>
<organism evidence="5 6">
    <name type="scientific">Scylla paramamosain</name>
    <name type="common">Mud crab</name>
    <dbReference type="NCBI Taxonomy" id="85552"/>
    <lineage>
        <taxon>Eukaryota</taxon>
        <taxon>Metazoa</taxon>
        <taxon>Ecdysozoa</taxon>
        <taxon>Arthropoda</taxon>
        <taxon>Crustacea</taxon>
        <taxon>Multicrustacea</taxon>
        <taxon>Malacostraca</taxon>
        <taxon>Eumalacostraca</taxon>
        <taxon>Eucarida</taxon>
        <taxon>Decapoda</taxon>
        <taxon>Pleocyemata</taxon>
        <taxon>Brachyura</taxon>
        <taxon>Eubrachyura</taxon>
        <taxon>Portunoidea</taxon>
        <taxon>Portunidae</taxon>
        <taxon>Portuninae</taxon>
        <taxon>Scylla</taxon>
    </lineage>
</organism>
<gene>
    <name evidence="5" type="ORF">O3P69_005305</name>
</gene>
<dbReference type="InterPro" id="IPR018200">
    <property type="entry name" value="USP_CS"/>
</dbReference>
<feature type="region of interest" description="Disordered" evidence="3">
    <location>
        <begin position="146"/>
        <end position="168"/>
    </location>
</feature>
<feature type="region of interest" description="Disordered" evidence="3">
    <location>
        <begin position="111"/>
        <end position="130"/>
    </location>
</feature>
<dbReference type="Gene3D" id="3.90.70.10">
    <property type="entry name" value="Cysteine proteinases"/>
    <property type="match status" value="2"/>
</dbReference>
<evidence type="ECO:0000313" key="6">
    <source>
        <dbReference type="Proteomes" id="UP001487740"/>
    </source>
</evidence>
<evidence type="ECO:0000256" key="1">
    <source>
        <dbReference type="ARBA" id="ARBA00000707"/>
    </source>
</evidence>
<feature type="compositionally biased region" description="Polar residues" evidence="3">
    <location>
        <begin position="1190"/>
        <end position="1208"/>
    </location>
</feature>
<feature type="region of interest" description="Disordered" evidence="3">
    <location>
        <begin position="1175"/>
        <end position="1341"/>
    </location>
</feature>
<feature type="compositionally biased region" description="Basic and acidic residues" evidence="3">
    <location>
        <begin position="1450"/>
        <end position="1462"/>
    </location>
</feature>
<comment type="catalytic activity">
    <reaction evidence="1">
        <text>Thiol-dependent hydrolysis of ester, thioester, amide, peptide and isopeptide bonds formed by the C-terminal Gly of ubiquitin (a 76-residue protein attached to proteins as an intracellular targeting signal).</text>
        <dbReference type="EC" id="3.4.19.12"/>
    </reaction>
</comment>
<evidence type="ECO:0000259" key="4">
    <source>
        <dbReference type="PROSITE" id="PS50235"/>
    </source>
</evidence>
<dbReference type="PROSITE" id="PS50235">
    <property type="entry name" value="USP_3"/>
    <property type="match status" value="1"/>
</dbReference>